<reference evidence="4" key="2">
    <citation type="submission" date="2015-01" db="EMBL/GenBank/DDBJ databases">
        <title>Evolutionary Origins and Diversification of the Mycorrhizal Mutualists.</title>
        <authorList>
            <consortium name="DOE Joint Genome Institute"/>
            <consortium name="Mycorrhizal Genomics Consortium"/>
            <person name="Kohler A."/>
            <person name="Kuo A."/>
            <person name="Nagy L.G."/>
            <person name="Floudas D."/>
            <person name="Copeland A."/>
            <person name="Barry K.W."/>
            <person name="Cichocki N."/>
            <person name="Veneault-Fourrey C."/>
            <person name="LaButti K."/>
            <person name="Lindquist E.A."/>
            <person name="Lipzen A."/>
            <person name="Lundell T."/>
            <person name="Morin E."/>
            <person name="Murat C."/>
            <person name="Riley R."/>
            <person name="Ohm R."/>
            <person name="Sun H."/>
            <person name="Tunlid A."/>
            <person name="Henrissat B."/>
            <person name="Grigoriev I.V."/>
            <person name="Hibbett D.S."/>
            <person name="Martin F."/>
        </authorList>
    </citation>
    <scope>NUCLEOTIDE SEQUENCE [LARGE SCALE GENOMIC DNA]</scope>
    <source>
        <strain evidence="4">h7</strain>
    </source>
</reference>
<evidence type="ECO:0000313" key="3">
    <source>
        <dbReference type="EMBL" id="KIM47818.1"/>
    </source>
</evidence>
<name>A0A0C2YDD7_HEBCY</name>
<dbReference type="InterPro" id="IPR020845">
    <property type="entry name" value="AMP-binding_CS"/>
</dbReference>
<proteinExistence type="predicted"/>
<dbReference type="Gene3D" id="3.30.300.30">
    <property type="match status" value="1"/>
</dbReference>
<evidence type="ECO:0000259" key="1">
    <source>
        <dbReference type="Pfam" id="PF00501"/>
    </source>
</evidence>
<dbReference type="GO" id="GO:0016405">
    <property type="term" value="F:CoA-ligase activity"/>
    <property type="evidence" value="ECO:0007669"/>
    <property type="project" value="TreeGrafter"/>
</dbReference>
<dbReference type="HOGENOM" id="CLU_000022_59_2_1"/>
<dbReference type="Proteomes" id="UP000053424">
    <property type="component" value="Unassembled WGS sequence"/>
</dbReference>
<dbReference type="Pfam" id="PF13193">
    <property type="entry name" value="AMP-binding_C"/>
    <property type="match status" value="1"/>
</dbReference>
<dbReference type="EMBL" id="KN831769">
    <property type="protein sequence ID" value="KIM47818.1"/>
    <property type="molecule type" value="Genomic_DNA"/>
</dbReference>
<feature type="domain" description="AMP-dependent synthetase/ligase" evidence="1">
    <location>
        <begin position="37"/>
        <end position="415"/>
    </location>
</feature>
<dbReference type="Pfam" id="PF00501">
    <property type="entry name" value="AMP-binding"/>
    <property type="match status" value="1"/>
</dbReference>
<dbReference type="STRING" id="686832.A0A0C2YDD7"/>
<dbReference type="Gene3D" id="3.40.50.12780">
    <property type="entry name" value="N-terminal domain of ligase-like"/>
    <property type="match status" value="1"/>
</dbReference>
<dbReference type="InterPro" id="IPR045851">
    <property type="entry name" value="AMP-bd_C_sf"/>
</dbReference>
<dbReference type="SUPFAM" id="SSF56801">
    <property type="entry name" value="Acetyl-CoA synthetase-like"/>
    <property type="match status" value="1"/>
</dbReference>
<dbReference type="InterPro" id="IPR000873">
    <property type="entry name" value="AMP-dep_synth/lig_dom"/>
</dbReference>
<gene>
    <name evidence="3" type="ORF">M413DRAFT_22418</name>
</gene>
<dbReference type="OrthoDB" id="6509636at2759"/>
<reference evidence="3 4" key="1">
    <citation type="submission" date="2014-04" db="EMBL/GenBank/DDBJ databases">
        <authorList>
            <consortium name="DOE Joint Genome Institute"/>
            <person name="Kuo A."/>
            <person name="Gay G."/>
            <person name="Dore J."/>
            <person name="Kohler A."/>
            <person name="Nagy L.G."/>
            <person name="Floudas D."/>
            <person name="Copeland A."/>
            <person name="Barry K.W."/>
            <person name="Cichocki N."/>
            <person name="Veneault-Fourrey C."/>
            <person name="LaButti K."/>
            <person name="Lindquist E.A."/>
            <person name="Lipzen A."/>
            <person name="Lundell T."/>
            <person name="Morin E."/>
            <person name="Murat C."/>
            <person name="Sun H."/>
            <person name="Tunlid A."/>
            <person name="Henrissat B."/>
            <person name="Grigoriev I.V."/>
            <person name="Hibbett D.S."/>
            <person name="Martin F."/>
            <person name="Nordberg H.P."/>
            <person name="Cantor M.N."/>
            <person name="Hua S.X."/>
        </authorList>
    </citation>
    <scope>NUCLEOTIDE SEQUENCE [LARGE SCALE GENOMIC DNA]</scope>
    <source>
        <strain evidence="4">h7</strain>
    </source>
</reference>
<organism evidence="3 4">
    <name type="scientific">Hebeloma cylindrosporum</name>
    <dbReference type="NCBI Taxonomy" id="76867"/>
    <lineage>
        <taxon>Eukaryota</taxon>
        <taxon>Fungi</taxon>
        <taxon>Dikarya</taxon>
        <taxon>Basidiomycota</taxon>
        <taxon>Agaricomycotina</taxon>
        <taxon>Agaricomycetes</taxon>
        <taxon>Agaricomycetidae</taxon>
        <taxon>Agaricales</taxon>
        <taxon>Agaricineae</taxon>
        <taxon>Hymenogastraceae</taxon>
        <taxon>Hebeloma</taxon>
    </lineage>
</organism>
<evidence type="ECO:0000313" key="4">
    <source>
        <dbReference type="Proteomes" id="UP000053424"/>
    </source>
</evidence>
<accession>A0A0C2YDD7</accession>
<dbReference type="PANTHER" id="PTHR24096:SF422">
    <property type="entry name" value="BCDNA.GH02901"/>
    <property type="match status" value="1"/>
</dbReference>
<dbReference type="InterPro" id="IPR025110">
    <property type="entry name" value="AMP-bd_C"/>
</dbReference>
<protein>
    <recommendedName>
        <fullName evidence="5">AMP-dependent synthetase/ligase domain-containing protein</fullName>
    </recommendedName>
</protein>
<dbReference type="AlphaFoldDB" id="A0A0C2YDD7"/>
<evidence type="ECO:0008006" key="5">
    <source>
        <dbReference type="Google" id="ProtNLM"/>
    </source>
</evidence>
<sequence>MSEFRSPVPLPHVPDNLSIPQFIFHSGTPGRPVRPSNVPFFIEDGTGRAVTYEQAHHRTYSLANALSIKWNIGPKDVVCLFSPNDMAPWLPIPTYIHTFSPANPSFTVEELRYQLSVTRAKVVIAHPACLSTARDAVRAYGIPYDSLVVLDSSTDSNEHSFPTIGKLIQFGASKGENYKAISFKPGEAKAAVAFLSFSSGTTGKPKASNLAVSISHYAVIANVIQMATHYRLGDPSWPKKSVNPGDVAVGVLPFFHIYGLVVNMHYMLYSGASIVVIPKFNFGEFLESITRHRMTHLFLVPPQIVLLCKHPASKGRVFSHVKFLLSGAAPMSGDLMLQVSKTFPNAAIGQGYGLTETATTVCALQPDRKLGTIGSAGELIPGIVAKVVKSDGSLAVDGEQGELIVTGPSMALGYYENPTATAETFLDGWVRTGDEVIIKNLEVFVVDRLKEIMKVRGFQVAPAELEGHLLLHPDVADACVVGIPDEYSGEIPLAFVVPSANALKCIKGGKEGANTVKKRIAKHVSDSKVPYKWLVGGVEFVDVIPRNPSGKIVRFTFSLCIHRPPEHSEVASGSS</sequence>
<keyword evidence="4" id="KW-1185">Reference proteome</keyword>
<evidence type="ECO:0000259" key="2">
    <source>
        <dbReference type="Pfam" id="PF13193"/>
    </source>
</evidence>
<dbReference type="PANTHER" id="PTHR24096">
    <property type="entry name" value="LONG-CHAIN-FATTY-ACID--COA LIGASE"/>
    <property type="match status" value="1"/>
</dbReference>
<feature type="domain" description="AMP-binding enzyme C-terminal" evidence="2">
    <location>
        <begin position="464"/>
        <end position="551"/>
    </location>
</feature>
<dbReference type="InterPro" id="IPR042099">
    <property type="entry name" value="ANL_N_sf"/>
</dbReference>
<dbReference type="PROSITE" id="PS00455">
    <property type="entry name" value="AMP_BINDING"/>
    <property type="match status" value="1"/>
</dbReference>